<dbReference type="SMART" id="SM00729">
    <property type="entry name" value="Elp3"/>
    <property type="match status" value="1"/>
</dbReference>
<dbReference type="InterPro" id="IPR007197">
    <property type="entry name" value="rSAM"/>
</dbReference>
<dbReference type="PANTHER" id="PTHR13932:SF9">
    <property type="entry name" value="COPROPORPHYRINOGEN III OXIDASE"/>
    <property type="match status" value="1"/>
</dbReference>
<name>A0A1H8Y5X5_9FIRM</name>
<dbReference type="SUPFAM" id="SSF102114">
    <property type="entry name" value="Radical SAM enzymes"/>
    <property type="match status" value="1"/>
</dbReference>
<keyword evidence="4" id="KW-0411">Iron-sulfur</keyword>
<dbReference type="GO" id="GO:0051539">
    <property type="term" value="F:4 iron, 4 sulfur cluster binding"/>
    <property type="evidence" value="ECO:0007669"/>
    <property type="project" value="TreeGrafter"/>
</dbReference>
<protein>
    <submittedName>
        <fullName evidence="6">Oxygen-independent coproporphyrinogen-3 oxidase</fullName>
    </submittedName>
</protein>
<dbReference type="RefSeq" id="WP_091752364.1">
    <property type="nucleotide sequence ID" value="NZ_FODY01000045.1"/>
</dbReference>
<dbReference type="SFLD" id="SFLDG01065">
    <property type="entry name" value="anaerobic_coproporphyrinogen-I"/>
    <property type="match status" value="1"/>
</dbReference>
<dbReference type="InterPro" id="IPR013785">
    <property type="entry name" value="Aldolase_TIM"/>
</dbReference>
<dbReference type="Pfam" id="PF04055">
    <property type="entry name" value="Radical_SAM"/>
    <property type="match status" value="1"/>
</dbReference>
<gene>
    <name evidence="6" type="ORF">SAMN04490178_14515</name>
</gene>
<proteinExistence type="predicted"/>
<dbReference type="EMBL" id="FODY01000045">
    <property type="protein sequence ID" value="SEP47476.1"/>
    <property type="molecule type" value="Genomic_DNA"/>
</dbReference>
<dbReference type="CDD" id="cd01335">
    <property type="entry name" value="Radical_SAM"/>
    <property type="match status" value="1"/>
</dbReference>
<keyword evidence="7" id="KW-1185">Reference proteome</keyword>
<dbReference type="PROSITE" id="PS51918">
    <property type="entry name" value="RADICAL_SAM"/>
    <property type="match status" value="1"/>
</dbReference>
<evidence type="ECO:0000259" key="5">
    <source>
        <dbReference type="PROSITE" id="PS51918"/>
    </source>
</evidence>
<dbReference type="InterPro" id="IPR034505">
    <property type="entry name" value="Coproporphyrinogen-III_oxidase"/>
</dbReference>
<dbReference type="InterPro" id="IPR006638">
    <property type="entry name" value="Elp3/MiaA/NifB-like_rSAM"/>
</dbReference>
<dbReference type="InterPro" id="IPR026332">
    <property type="entry name" value="HutW"/>
</dbReference>
<dbReference type="GO" id="GO:0005737">
    <property type="term" value="C:cytoplasm"/>
    <property type="evidence" value="ECO:0007669"/>
    <property type="project" value="TreeGrafter"/>
</dbReference>
<dbReference type="GO" id="GO:0006779">
    <property type="term" value="P:porphyrin-containing compound biosynthetic process"/>
    <property type="evidence" value="ECO:0007669"/>
    <property type="project" value="TreeGrafter"/>
</dbReference>
<keyword evidence="3" id="KW-0408">Iron</keyword>
<dbReference type="NCBIfam" id="TIGR04107">
    <property type="entry name" value="rSAM_HutW"/>
    <property type="match status" value="1"/>
</dbReference>
<dbReference type="Gene3D" id="3.20.20.70">
    <property type="entry name" value="Aldolase class I"/>
    <property type="match status" value="1"/>
</dbReference>
<dbReference type="AlphaFoldDB" id="A0A1H8Y5X5"/>
<dbReference type="GO" id="GO:0046872">
    <property type="term" value="F:metal ion binding"/>
    <property type="evidence" value="ECO:0007669"/>
    <property type="project" value="UniProtKB-KW"/>
</dbReference>
<keyword evidence="2" id="KW-0479">Metal-binding</keyword>
<accession>A0A1H8Y5X5</accession>
<evidence type="ECO:0000256" key="3">
    <source>
        <dbReference type="ARBA" id="ARBA00023004"/>
    </source>
</evidence>
<dbReference type="Proteomes" id="UP000198847">
    <property type="component" value="Unassembled WGS sequence"/>
</dbReference>
<evidence type="ECO:0000256" key="1">
    <source>
        <dbReference type="ARBA" id="ARBA00022691"/>
    </source>
</evidence>
<evidence type="ECO:0000256" key="2">
    <source>
        <dbReference type="ARBA" id="ARBA00022723"/>
    </source>
</evidence>
<evidence type="ECO:0000313" key="6">
    <source>
        <dbReference type="EMBL" id="SEP47476.1"/>
    </source>
</evidence>
<reference evidence="6 7" key="1">
    <citation type="submission" date="2016-10" db="EMBL/GenBank/DDBJ databases">
        <authorList>
            <person name="de Groot N.N."/>
        </authorList>
    </citation>
    <scope>NUCLEOTIDE SEQUENCE [LARGE SCALE GENOMIC DNA]</scope>
    <source>
        <strain evidence="6 7">DSM 13305</strain>
    </source>
</reference>
<dbReference type="SFLD" id="SFLDS00029">
    <property type="entry name" value="Radical_SAM"/>
    <property type="match status" value="1"/>
</dbReference>
<dbReference type="InterPro" id="IPR058240">
    <property type="entry name" value="rSAM_sf"/>
</dbReference>
<dbReference type="GO" id="GO:0003824">
    <property type="term" value="F:catalytic activity"/>
    <property type="evidence" value="ECO:0007669"/>
    <property type="project" value="InterPro"/>
</dbReference>
<organism evidence="6 7">
    <name type="scientific">Propionispora vibrioides</name>
    <dbReference type="NCBI Taxonomy" id="112903"/>
    <lineage>
        <taxon>Bacteria</taxon>
        <taxon>Bacillati</taxon>
        <taxon>Bacillota</taxon>
        <taxon>Negativicutes</taxon>
        <taxon>Selenomonadales</taxon>
        <taxon>Sporomusaceae</taxon>
        <taxon>Propionispora</taxon>
    </lineage>
</organism>
<dbReference type="PANTHER" id="PTHR13932">
    <property type="entry name" value="COPROPORPHYRINIGEN III OXIDASE"/>
    <property type="match status" value="1"/>
</dbReference>
<dbReference type="STRING" id="112903.SAMN04490178_14515"/>
<evidence type="ECO:0000313" key="7">
    <source>
        <dbReference type="Proteomes" id="UP000198847"/>
    </source>
</evidence>
<sequence length="467" mass="51303">MRQTRLKHILAAMPPAQYALTVGRDTAEPLAGAFAERRAVQPVAGGRPLKPDDWQTTWQSLLAQKPTPAERVVYIHIPFCRQRCLYCGFFQNYSDEELETAYIDSLIQELQLSRNSRYLGSGAVNAVFIGGGTPSTLAPHNVARLLKAIHANLPLANDCELTLEGRINDLVPPKIEAWLTNGVNRISLGVQSFHTQVRQAVGRLDDTQTILERLKLLAGYNQVAVIVDLIYGLPYQTGEVWADDLTLLQAAPIAGMDLYQLSVFEGGALQQAIRAGRLPAAATTAGQARLFAAAEAELAARNFSRLSICHWGKNNRERNMYNTLTKAGSPVIPFGAGAGGNIGGVSMFLDRNVEKYIGSIARGEKPFTMLLRQAAGTQWQHTVVAQLERGYIDLHELAGQYGSGAWELELLLAIWAERGLVTRDTDVPQLTVAGKFWYKNMTQSLVECLHALRDSGRDGQQTIMVHS</sequence>
<evidence type="ECO:0000256" key="4">
    <source>
        <dbReference type="ARBA" id="ARBA00023014"/>
    </source>
</evidence>
<dbReference type="OrthoDB" id="9808022at2"/>
<keyword evidence="1" id="KW-0949">S-adenosyl-L-methionine</keyword>
<feature type="domain" description="Radical SAM core" evidence="5">
    <location>
        <begin position="65"/>
        <end position="301"/>
    </location>
</feature>
<dbReference type="SFLD" id="SFLDF00311">
    <property type="entry name" value="heme_degradation_proteins_(Hut"/>
    <property type="match status" value="1"/>
</dbReference>